<dbReference type="InterPro" id="IPR043502">
    <property type="entry name" value="DNA/RNA_pol_sf"/>
</dbReference>
<dbReference type="InterPro" id="IPR000477">
    <property type="entry name" value="RT_dom"/>
</dbReference>
<feature type="region of interest" description="Disordered" evidence="8">
    <location>
        <begin position="670"/>
        <end position="701"/>
    </location>
</feature>
<dbReference type="GO" id="GO:0006281">
    <property type="term" value="P:DNA repair"/>
    <property type="evidence" value="ECO:0007669"/>
    <property type="project" value="UniProtKB-KW"/>
</dbReference>
<gene>
    <name evidence="13" type="ORF">QYE76_050667</name>
</gene>
<keyword evidence="2" id="KW-0548">Nucleotidyltransferase</keyword>
<feature type="region of interest" description="Disordered" evidence="8">
    <location>
        <begin position="284"/>
        <end position="343"/>
    </location>
</feature>
<evidence type="ECO:0000256" key="5">
    <source>
        <dbReference type="ARBA" id="ARBA00022801"/>
    </source>
</evidence>
<dbReference type="PANTHER" id="PTHR10492">
    <property type="match status" value="1"/>
</dbReference>
<dbReference type="Proteomes" id="UP001231189">
    <property type="component" value="Unassembled WGS sequence"/>
</dbReference>
<dbReference type="CDD" id="cd09274">
    <property type="entry name" value="RNase_HI_RT_Ty3"/>
    <property type="match status" value="1"/>
</dbReference>
<evidence type="ECO:0000256" key="2">
    <source>
        <dbReference type="ARBA" id="ARBA00022695"/>
    </source>
</evidence>
<feature type="region of interest" description="Disordered" evidence="8">
    <location>
        <begin position="187"/>
        <end position="233"/>
    </location>
</feature>
<feature type="domain" description="Helitron helicase-like" evidence="11">
    <location>
        <begin position="715"/>
        <end position="862"/>
    </location>
</feature>
<keyword evidence="5 7" id="KW-0378">Hydrolase</keyword>
<feature type="domain" description="Reverse transcriptase" evidence="9">
    <location>
        <begin position="1877"/>
        <end position="1946"/>
    </location>
</feature>
<dbReference type="InterPro" id="IPR025476">
    <property type="entry name" value="Helitron_helicase-like"/>
</dbReference>
<dbReference type="GO" id="GO:0006310">
    <property type="term" value="P:DNA recombination"/>
    <property type="evidence" value="ECO:0007669"/>
    <property type="project" value="UniProtKB-KW"/>
</dbReference>
<keyword evidence="1" id="KW-0808">Transferase</keyword>
<dbReference type="Gene3D" id="3.40.50.300">
    <property type="entry name" value="P-loop containing nucleotide triphosphate hydrolases"/>
    <property type="match status" value="1"/>
</dbReference>
<evidence type="ECO:0000259" key="12">
    <source>
        <dbReference type="Pfam" id="PF17917"/>
    </source>
</evidence>
<dbReference type="Pfam" id="PF14214">
    <property type="entry name" value="Helitron_like_N"/>
    <property type="match status" value="1"/>
</dbReference>
<evidence type="ECO:0000256" key="3">
    <source>
        <dbReference type="ARBA" id="ARBA00022722"/>
    </source>
</evidence>
<keyword evidence="7" id="KW-0234">DNA repair</keyword>
<dbReference type="EC" id="5.6.2.3" evidence="7"/>
<comment type="caution">
    <text evidence="13">The sequence shown here is derived from an EMBL/GenBank/DDBJ whole genome shotgun (WGS) entry which is preliminary data.</text>
</comment>
<dbReference type="Pfam" id="PF00078">
    <property type="entry name" value="RVT_1"/>
    <property type="match status" value="1"/>
</dbReference>
<evidence type="ECO:0000256" key="6">
    <source>
        <dbReference type="ARBA" id="ARBA00022918"/>
    </source>
</evidence>
<feature type="compositionally biased region" description="Polar residues" evidence="8">
    <location>
        <begin position="218"/>
        <end position="232"/>
    </location>
</feature>
<dbReference type="EMBL" id="JAUUTY010000003">
    <property type="protein sequence ID" value="KAK1662508.1"/>
    <property type="molecule type" value="Genomic_DNA"/>
</dbReference>
<keyword evidence="4" id="KW-0255">Endonuclease</keyword>
<dbReference type="Gene3D" id="3.10.10.10">
    <property type="entry name" value="HIV Type 1 Reverse Transcriptase, subunit A, domain 1"/>
    <property type="match status" value="1"/>
</dbReference>
<keyword evidence="7" id="KW-0547">Nucleotide-binding</keyword>
<accession>A0AAD8SSB3</accession>
<proteinExistence type="inferred from homology"/>
<dbReference type="GO" id="GO:0004519">
    <property type="term" value="F:endonuclease activity"/>
    <property type="evidence" value="ECO:0007669"/>
    <property type="project" value="UniProtKB-KW"/>
</dbReference>
<keyword evidence="3" id="KW-0540">Nuclease</keyword>
<dbReference type="InterPro" id="IPR043128">
    <property type="entry name" value="Rev_trsase/Diguanyl_cyclase"/>
</dbReference>
<dbReference type="SUPFAM" id="SSF52540">
    <property type="entry name" value="P-loop containing nucleoside triphosphate hydrolases"/>
    <property type="match status" value="1"/>
</dbReference>
<comment type="cofactor">
    <cofactor evidence="7">
        <name>Mg(2+)</name>
        <dbReference type="ChEBI" id="CHEBI:18420"/>
    </cofactor>
</comment>
<sequence length="2369" mass="270508">MFLQNWLLPVQSEPENLSNSCNLSVQKSILTSRKNNFSPGTLDKQLHKYLQILKKSKGGGKGIGMPIDVQHNASQVGGDDESDWFHRNDAYQMIPEPGGTTHILFAQSNNVATGSIVQLSGGDDLVRCNSVSHEEMGASSSQSGVCGPVANLTNNPGCPIRQRQQRTGLSWYARLSDEKKSEYLQRQRIARRQKKDASRSGVDVTQASPASVLGSPHTPMSNMTNTHTSGLQTPCCKATMEHGSTSAELHVQDSFLAKRVDPEKRRHQRRVMYSLMTDEQRDALLRKNRQYKPCRRETRTLEGHDDNVPMPDGAQNPTGDPNSGDESDPAGIFEPDEHEARFEDNVDTMQEKETMQEDDEECRIFSGLGDVFDSYRVTTDVPQSNQNDDPYDFVYHNLPQKHHVLKPVNDCVHCGAMRLQYEGPAFCCRKGKVKIATPEVPQELRRLFTSQVDADAKYFRKHIRYFNTHFSFTRLGVTLDKTVSTAARTGVYTFVAQGAMYYKMDDLVHGGQGPRHLQLYFYDTDETLEHRVKRSPDLDINIIRKILEILEDNPYVQTFKSIGSVPNLEEYRISLNTDIRLDQRRYNAPTASQVAAMWVEGSDPQNTFDRQVVLYGKGDRPIFIRAYYGCYDPLAYPLFFPRGEMGWNRWIPYETPSKVAQEENDNNIEREDLQGLDRSSNVHLEQNTDEVTDDEQDHDDDATRGCRKFVSAREYYCFKLQVRKGLFNIILFGARGFQQWAVDMYIKMETMRLDFFSDPKNQKRIRADLYQGVVDVMDAGETRGCRVGKRIVLLRTFPGGDRDMQRRFLDAMAIVQRFGKPDYFITMTCNPHWEEITSRLEPGQTPQDRPDLVARVYTAKLRNSKLTNPDGYDKVISAELPNKDKYPVLHALVVKHMLHGPCGALRKSCPCMIDGQCRFRYPRQFCDATQQGKDSYPIYRRRHDGHQVKVRRAELDNRWVVPYNPGLLMRYNCHINVEACSSIKAVKYLFKYIYKGHDRASFSVDPAVENDGQVINEIKQYRDARFVGPQESITRICGFPMFGVSPSVLQLQLHLEDMQPVTFRDGDNLDDIINRPSSSSTMLTEFFKMNLVDPFARNFLYKEFPEFYRWIKGEKKWQKRKLKGRGQIGRIVYAHPAEGERYFLRVLMNHVRGATSFEDLKSVNGRPCLTFRESCERRGLIETDKSIDDCLTEAATFQMPYALRRLFATILVFCEVTQIRSLWEKHLESMSEDYRRNQPNQAALEQMVLRDIRDLVHSMGKDISSYGLPDLDLVDDECSNGDSREVQEELSVTFDKEDINMFTSLNKEQRAGFDEILSHVLNKRSQIFFVDGPGGTGKTYLYKALLAKVRSLGQIAIATATSGIAASIMPGGRTAHSRFKIPIRLTDSSTCNFTKQSGTAKLLRRASLIIWDEVAMTKRQTVETLDRSLQDIMGSDLPFGGKVVVFGGDFRQVLPVVTRGTRAQITDATLQRSYLWDKIRKIRLTRNMRAQTDQWFSEYLLRIGNGTEETIGGDYVRLPDDIVIPFTPTDEPVNKLIEDVFPSLHENATSGPYMSARAILSTKNDHVDNLNKKMIDRFPGQAKLANRETISPIGIVRDVEVLCDCKKEKILTKFAGESYEFNFSKFTKTPYKADLPSDDFKMEQCASIVLVPNNPLQQHLENSESEVFRKERDELEEIFLRQPILKHDLPVEDLGTTPPPKEDPVFDLKPLPDNLKYAHIDDKKIYPVIISSKLSEIEEERLLEILKKHRGAIGYTLDDLKGISPSICQHAINMEDDAKPVVEHQRRLIPKMKEVVRNEVLKLLEAGIIYPIADSRWVSPVHCVPKKGGMTVVPNDNDELIPQRVVVGYRMCIDFRKVNKVTKKDHYPLPFIDQMLERCMSTIFHGFCESIVEVFMDDFSVYGNSFDNCLRNLDKVLQRCEETNLVLNWEKCHFMVNEGIVLGHKISERGIEVDRAKVEAIEKMPYPRDVKGIRSVLGHVGFYRRFIKDFSKISKPLTNLLQKDVPFVFDDDCKEAFETLKKALTTAPVVEPPDWNLPFEIMCDASDFAVGAVLGQRVDKKLNVIHYASKTLDAAQRNYATTEKELLAVVFACDKFRPYIVDSKVTIHTDHAAIRYLMQKKDAKPRLIRWVLLLQEFDLHIIDRKGADNPVADNLSRLENIAYDPVPVNDSFPNEQLAVIKVSSRESPCTMVSNNKDKGPLEEDIQDPELKEEVASEDEEEVEEVPRVHQRATIASIGVISNPSNTKRSARIATGGAVPRHYLAPRTSSPGNYRPFRNLIYDRQTEKTPKVVLPSGWDIDRSNIAGEMKSEAEGWGNNSRSWDSPPDMIMSRVEHNSELIRNLTYEIEDLKELVKKLVEKNPSPSPPKE</sequence>
<dbReference type="PANTHER" id="PTHR10492:SF94">
    <property type="entry name" value="ATP-DEPENDENT DNA HELICASE"/>
    <property type="match status" value="1"/>
</dbReference>
<comment type="similarity">
    <text evidence="7">Belongs to the helicase family.</text>
</comment>
<evidence type="ECO:0000256" key="4">
    <source>
        <dbReference type="ARBA" id="ARBA00022759"/>
    </source>
</evidence>
<keyword evidence="14" id="KW-1185">Reference proteome</keyword>
<dbReference type="Pfam" id="PF17917">
    <property type="entry name" value="RT_RNaseH"/>
    <property type="match status" value="1"/>
</dbReference>
<organism evidence="13 14">
    <name type="scientific">Lolium multiflorum</name>
    <name type="common">Italian ryegrass</name>
    <name type="synonym">Lolium perenne subsp. multiflorum</name>
    <dbReference type="NCBI Taxonomy" id="4521"/>
    <lineage>
        <taxon>Eukaryota</taxon>
        <taxon>Viridiplantae</taxon>
        <taxon>Streptophyta</taxon>
        <taxon>Embryophyta</taxon>
        <taxon>Tracheophyta</taxon>
        <taxon>Spermatophyta</taxon>
        <taxon>Magnoliopsida</taxon>
        <taxon>Liliopsida</taxon>
        <taxon>Poales</taxon>
        <taxon>Poaceae</taxon>
        <taxon>BOP clade</taxon>
        <taxon>Pooideae</taxon>
        <taxon>Poodae</taxon>
        <taxon>Poeae</taxon>
        <taxon>Poeae Chloroplast Group 2 (Poeae type)</taxon>
        <taxon>Loliodinae</taxon>
        <taxon>Loliinae</taxon>
        <taxon>Lolium</taxon>
    </lineage>
</organism>
<keyword evidence="7" id="KW-0233">DNA recombination</keyword>
<reference evidence="13" key="1">
    <citation type="submission" date="2023-07" db="EMBL/GenBank/DDBJ databases">
        <title>A chromosome-level genome assembly of Lolium multiflorum.</title>
        <authorList>
            <person name="Chen Y."/>
            <person name="Copetti D."/>
            <person name="Kolliker R."/>
            <person name="Studer B."/>
        </authorList>
    </citation>
    <scope>NUCLEOTIDE SEQUENCE</scope>
    <source>
        <strain evidence="13">02402/16</strain>
        <tissue evidence="13">Leaf</tissue>
    </source>
</reference>
<feature type="compositionally biased region" description="Acidic residues" evidence="8">
    <location>
        <begin position="687"/>
        <end position="700"/>
    </location>
</feature>
<evidence type="ECO:0000256" key="1">
    <source>
        <dbReference type="ARBA" id="ARBA00022679"/>
    </source>
</evidence>
<evidence type="ECO:0000313" key="13">
    <source>
        <dbReference type="EMBL" id="KAK1662508.1"/>
    </source>
</evidence>
<evidence type="ECO:0000313" key="14">
    <source>
        <dbReference type="Proteomes" id="UP001231189"/>
    </source>
</evidence>
<feature type="domain" description="DNA helicase Pif1-like DEAD-box helicase" evidence="10">
    <location>
        <begin position="1305"/>
        <end position="1509"/>
    </location>
</feature>
<evidence type="ECO:0000259" key="10">
    <source>
        <dbReference type="Pfam" id="PF05970"/>
    </source>
</evidence>
<dbReference type="FunFam" id="3.30.70.270:FF:000026">
    <property type="entry name" value="Transposon Ty3-G Gag-Pol polyprotein"/>
    <property type="match status" value="1"/>
</dbReference>
<evidence type="ECO:0000259" key="9">
    <source>
        <dbReference type="Pfam" id="PF00078"/>
    </source>
</evidence>
<evidence type="ECO:0000259" key="11">
    <source>
        <dbReference type="Pfam" id="PF14214"/>
    </source>
</evidence>
<dbReference type="CDD" id="cd01647">
    <property type="entry name" value="RT_LTR"/>
    <property type="match status" value="1"/>
</dbReference>
<dbReference type="InterPro" id="IPR041373">
    <property type="entry name" value="RT_RNaseH"/>
</dbReference>
<comment type="catalytic activity">
    <reaction evidence="7">
        <text>ATP + H2O = ADP + phosphate + H(+)</text>
        <dbReference type="Rhea" id="RHEA:13065"/>
        <dbReference type="ChEBI" id="CHEBI:15377"/>
        <dbReference type="ChEBI" id="CHEBI:15378"/>
        <dbReference type="ChEBI" id="CHEBI:30616"/>
        <dbReference type="ChEBI" id="CHEBI:43474"/>
        <dbReference type="ChEBI" id="CHEBI:456216"/>
        <dbReference type="EC" id="5.6.2.3"/>
    </reaction>
</comment>
<evidence type="ECO:0000256" key="7">
    <source>
        <dbReference type="RuleBase" id="RU363044"/>
    </source>
</evidence>
<dbReference type="Gene3D" id="3.30.70.270">
    <property type="match status" value="3"/>
</dbReference>
<dbReference type="FunFam" id="3.10.20.370:FF:000001">
    <property type="entry name" value="Retrovirus-related Pol polyprotein from transposon 17.6-like protein"/>
    <property type="match status" value="1"/>
</dbReference>
<keyword evidence="7" id="KW-0347">Helicase</keyword>
<evidence type="ECO:0000256" key="8">
    <source>
        <dbReference type="SAM" id="MobiDB-lite"/>
    </source>
</evidence>
<dbReference type="GO" id="GO:0005524">
    <property type="term" value="F:ATP binding"/>
    <property type="evidence" value="ECO:0007669"/>
    <property type="project" value="UniProtKB-KW"/>
</dbReference>
<dbReference type="GO" id="GO:0016787">
    <property type="term" value="F:hydrolase activity"/>
    <property type="evidence" value="ECO:0007669"/>
    <property type="project" value="UniProtKB-KW"/>
</dbReference>
<feature type="compositionally biased region" description="Basic and acidic residues" evidence="8">
    <location>
        <begin position="294"/>
        <end position="307"/>
    </location>
</feature>
<keyword evidence="6" id="KW-0695">RNA-directed DNA polymerase</keyword>
<dbReference type="InterPro" id="IPR027417">
    <property type="entry name" value="P-loop_NTPase"/>
</dbReference>
<dbReference type="GO" id="GO:0043139">
    <property type="term" value="F:5'-3' DNA helicase activity"/>
    <property type="evidence" value="ECO:0007669"/>
    <property type="project" value="UniProtKB-EC"/>
</dbReference>
<dbReference type="SUPFAM" id="SSF56672">
    <property type="entry name" value="DNA/RNA polymerases"/>
    <property type="match status" value="1"/>
</dbReference>
<dbReference type="InterPro" id="IPR010285">
    <property type="entry name" value="DNA_helicase_pif1-like_DEAD"/>
</dbReference>
<keyword evidence="7" id="KW-0227">DNA damage</keyword>
<name>A0AAD8SSB3_LOLMU</name>
<feature type="domain" description="Reverse transcriptase RNase H-like" evidence="12">
    <location>
        <begin position="2034"/>
        <end position="2137"/>
    </location>
</feature>
<dbReference type="GO" id="GO:0000723">
    <property type="term" value="P:telomere maintenance"/>
    <property type="evidence" value="ECO:0007669"/>
    <property type="project" value="InterPro"/>
</dbReference>
<keyword evidence="7" id="KW-0067">ATP-binding</keyword>
<protein>
    <recommendedName>
        <fullName evidence="7">ATP-dependent DNA helicase</fullName>
        <ecNumber evidence="7">5.6.2.3</ecNumber>
    </recommendedName>
</protein>
<dbReference type="GO" id="GO:0003964">
    <property type="term" value="F:RNA-directed DNA polymerase activity"/>
    <property type="evidence" value="ECO:0007669"/>
    <property type="project" value="UniProtKB-KW"/>
</dbReference>
<dbReference type="Pfam" id="PF05970">
    <property type="entry name" value="PIF1"/>
    <property type="match status" value="1"/>
</dbReference>